<evidence type="ECO:0000259" key="1">
    <source>
        <dbReference type="Pfam" id="PF07727"/>
    </source>
</evidence>
<dbReference type="EMBL" id="BKCJ011429411">
    <property type="protein sequence ID" value="GFD32909.1"/>
    <property type="molecule type" value="Genomic_DNA"/>
</dbReference>
<dbReference type="InterPro" id="IPR013103">
    <property type="entry name" value="RVT_2"/>
</dbReference>
<feature type="domain" description="Reverse transcriptase Ty1/copia-type" evidence="1">
    <location>
        <begin position="7"/>
        <end position="72"/>
    </location>
</feature>
<dbReference type="Pfam" id="PF07727">
    <property type="entry name" value="RVT_2"/>
    <property type="match status" value="1"/>
</dbReference>
<protein>
    <submittedName>
        <fullName evidence="2">Retrovirus-related Pol polyprotein from transposon TNT 1-94</fullName>
    </submittedName>
</protein>
<comment type="caution">
    <text evidence="2">The sequence shown here is derived from an EMBL/GenBank/DDBJ whole genome shotgun (WGS) entry which is preliminary data.</text>
</comment>
<sequence length="80" mass="9331">MVSLEKNQTCSLVRLPVGKKASQRLWMFKVKEEHDGSKRYKARLVVKGFQQKRGVDYNEILSLVVKMTIIKLRRGRVQQA</sequence>
<name>A0A699VFW9_TANCI</name>
<accession>A0A699VFW9</accession>
<reference evidence="2" key="1">
    <citation type="journal article" date="2019" name="Sci. Rep.">
        <title>Draft genome of Tanacetum cinerariifolium, the natural source of mosquito coil.</title>
        <authorList>
            <person name="Yamashiro T."/>
            <person name="Shiraishi A."/>
            <person name="Satake H."/>
            <person name="Nakayama K."/>
        </authorList>
    </citation>
    <scope>NUCLEOTIDE SEQUENCE</scope>
</reference>
<proteinExistence type="predicted"/>
<gene>
    <name evidence="2" type="ORF">Tci_904878</name>
</gene>
<dbReference type="AlphaFoldDB" id="A0A699VFW9"/>
<organism evidence="2">
    <name type="scientific">Tanacetum cinerariifolium</name>
    <name type="common">Dalmatian daisy</name>
    <name type="synonym">Chrysanthemum cinerariifolium</name>
    <dbReference type="NCBI Taxonomy" id="118510"/>
    <lineage>
        <taxon>Eukaryota</taxon>
        <taxon>Viridiplantae</taxon>
        <taxon>Streptophyta</taxon>
        <taxon>Embryophyta</taxon>
        <taxon>Tracheophyta</taxon>
        <taxon>Spermatophyta</taxon>
        <taxon>Magnoliopsida</taxon>
        <taxon>eudicotyledons</taxon>
        <taxon>Gunneridae</taxon>
        <taxon>Pentapetalae</taxon>
        <taxon>asterids</taxon>
        <taxon>campanulids</taxon>
        <taxon>Asterales</taxon>
        <taxon>Asteraceae</taxon>
        <taxon>Asteroideae</taxon>
        <taxon>Anthemideae</taxon>
        <taxon>Anthemidinae</taxon>
        <taxon>Tanacetum</taxon>
    </lineage>
</organism>
<evidence type="ECO:0000313" key="2">
    <source>
        <dbReference type="EMBL" id="GFD32909.1"/>
    </source>
</evidence>